<keyword evidence="2" id="KW-1185">Reference proteome</keyword>
<organism evidence="1 2">
    <name type="scientific">Parapedobacter koreensis</name>
    <dbReference type="NCBI Taxonomy" id="332977"/>
    <lineage>
        <taxon>Bacteria</taxon>
        <taxon>Pseudomonadati</taxon>
        <taxon>Bacteroidota</taxon>
        <taxon>Sphingobacteriia</taxon>
        <taxon>Sphingobacteriales</taxon>
        <taxon>Sphingobacteriaceae</taxon>
        <taxon>Parapedobacter</taxon>
    </lineage>
</organism>
<evidence type="ECO:0000313" key="2">
    <source>
        <dbReference type="Proteomes" id="UP000198916"/>
    </source>
</evidence>
<proteinExistence type="predicted"/>
<gene>
    <name evidence="1" type="ORF">SAMN05421740_11311</name>
</gene>
<dbReference type="RefSeq" id="WP_090609023.1">
    <property type="nucleotide sequence ID" value="NZ_FNZR01000013.1"/>
</dbReference>
<dbReference type="EMBL" id="FNZR01000013">
    <property type="protein sequence ID" value="SEL90256.1"/>
    <property type="molecule type" value="Genomic_DNA"/>
</dbReference>
<accession>A0A1H7U0R2</accession>
<dbReference type="Proteomes" id="UP000198916">
    <property type="component" value="Unassembled WGS sequence"/>
</dbReference>
<dbReference type="STRING" id="332977.SAMN05421740_11311"/>
<sequence length="342" mass="37682">MNTLKYYACALLIMLAACDKKNDNVISPVVENDFPQILLLADEGDGELEDEEEFSFVITLADRIDPDREELGGKIVPLTADVTVHFEVGNLEGFDELPAYVLGATAFYELDDCTTSEDTDVDLNLVFDPGTGLGSVTFPQGVEEVEVVFETSPDLFDDDEFNTTARGLEIRLVSVDAGTQNVVINTANTFEYQALDDEGIYGAYELAITDAEQFAHFISLFGLVNEDVAGLSVADVEAIEIEVEYGEFKAVVVLKETEEIDECGEIETVNKEIEIEGEFEELEDDQLEGALEFVGDVELESGAEAEFTYQGTFQLDGDRLTLILQGEFDGEETEEITLILNK</sequence>
<dbReference type="AlphaFoldDB" id="A0A1H7U0R2"/>
<name>A0A1H7U0R2_9SPHI</name>
<protein>
    <submittedName>
        <fullName evidence="1">Uncharacterized protein</fullName>
    </submittedName>
</protein>
<reference evidence="2" key="1">
    <citation type="submission" date="2016-10" db="EMBL/GenBank/DDBJ databases">
        <authorList>
            <person name="Varghese N."/>
            <person name="Submissions S."/>
        </authorList>
    </citation>
    <scope>NUCLEOTIDE SEQUENCE [LARGE SCALE GENOMIC DNA]</scope>
    <source>
        <strain evidence="2">Jip14</strain>
    </source>
</reference>
<dbReference type="OrthoDB" id="753907at2"/>
<evidence type="ECO:0000313" key="1">
    <source>
        <dbReference type="EMBL" id="SEL90256.1"/>
    </source>
</evidence>
<dbReference type="PROSITE" id="PS51257">
    <property type="entry name" value="PROKAR_LIPOPROTEIN"/>
    <property type="match status" value="1"/>
</dbReference>